<evidence type="ECO:0000313" key="16">
    <source>
        <dbReference type="Proteomes" id="UP000054007"/>
    </source>
</evidence>
<dbReference type="InterPro" id="IPR000008">
    <property type="entry name" value="C2_dom"/>
</dbReference>
<evidence type="ECO:0008006" key="17">
    <source>
        <dbReference type="Google" id="ProtNLM"/>
    </source>
</evidence>
<dbReference type="Gene3D" id="2.60.40.150">
    <property type="entry name" value="C2 domain"/>
    <property type="match status" value="2"/>
</dbReference>
<keyword evidence="9" id="KW-0446">Lipid-binding</keyword>
<feature type="transmembrane region" description="Helical" evidence="12">
    <location>
        <begin position="263"/>
        <end position="281"/>
    </location>
</feature>
<keyword evidence="7 12" id="KW-1133">Transmembrane helix</keyword>
<keyword evidence="16" id="KW-1185">Reference proteome</keyword>
<evidence type="ECO:0000256" key="7">
    <source>
        <dbReference type="ARBA" id="ARBA00022989"/>
    </source>
</evidence>
<dbReference type="GO" id="GO:0006869">
    <property type="term" value="P:lipid transport"/>
    <property type="evidence" value="ECO:0007669"/>
    <property type="project" value="UniProtKB-KW"/>
</dbReference>
<evidence type="ECO:0000259" key="13">
    <source>
        <dbReference type="PROSITE" id="PS50004"/>
    </source>
</evidence>
<evidence type="ECO:0000256" key="4">
    <source>
        <dbReference type="ARBA" id="ARBA00022692"/>
    </source>
</evidence>
<keyword evidence="5" id="KW-0677">Repeat</keyword>
<keyword evidence="3" id="KW-0597">Phosphoprotein</keyword>
<name>A0A0D7BRW3_9AGAR</name>
<evidence type="ECO:0000256" key="2">
    <source>
        <dbReference type="ARBA" id="ARBA00022448"/>
    </source>
</evidence>
<feature type="transmembrane region" description="Helical" evidence="12">
    <location>
        <begin position="74"/>
        <end position="98"/>
    </location>
</feature>
<feature type="region of interest" description="Disordered" evidence="11">
    <location>
        <begin position="898"/>
        <end position="936"/>
    </location>
</feature>
<dbReference type="OrthoDB" id="419768at2759"/>
<evidence type="ECO:0000256" key="9">
    <source>
        <dbReference type="ARBA" id="ARBA00023121"/>
    </source>
</evidence>
<keyword evidence="8" id="KW-0445">Lipid transport</keyword>
<dbReference type="Pfam" id="PF00168">
    <property type="entry name" value="C2"/>
    <property type="match status" value="2"/>
</dbReference>
<dbReference type="STRING" id="1314674.A0A0D7BRW3"/>
<sequence>MSSAPARAANGSTLIDPVTHRELLVSEVESFPSEDGRTPENNSSEGLAALLRQEATRDYWKQPEYEQQYRKQTAAVVAGAAGVGGLASLGLTSLFRISVNRNELLVTGVGIVGCAAIALVAGASVLQAKLKPPSLEESHSPTPSPSRTPNPKDLARSPQSATLNHILSSLWPIVNPALFTSLADMLEDALQSSLPTFIHGVRIADLGQGSEPLRVLGMRALTDSDNSDTMDTDLGQYVNLELAVAYHAQDVGSSDLKQRSRNIHVLLEFYCTGGIVLPVWVEITGILASVRLRLELTPNPPFLAEMTMTFLGLPKITLQCTPLSKNFLNIMDVPGLSKWLQSAIDDAVGTFVAPRSLTLNLKQILSGGPKRDTDALGVLYGKIRRATDFRNGDEGKFWQNKESKYGDPYVNVGWGKWGKTIWSTRIIENSSQPVWEEIGFVLVTAAETNAREKLRLQLWDADRLSADDFLGEVEVPLGELMRSPNTRNKIQDRKDTLGKGNPGTIEWSVGYMTKTKLEHHIEDAEEIGKRIAKETEDKLREAMGTSNSQQELEQEIKDELKDQTIALIAGTPPSKEWVTGILSIQVEQITGLEVIKVRESGVRNGDEAEDNGDLPSAYCTIIINDERVYKTRTKMKSNKPFFNAGTERLVKNWEDTTVIIAVRDWRLHERNPILGVVVLPLKALFKNGSQVTDSFPLVGGVGVGRLRFAAAWRSVQLKLPYELQGWPPCTIEIGAHATACFNLPPDLATCQIRLETGVGEGQKRKLFPNVNGGWNAKRDRPLAIAFKNRFCDSIVLKLKKRSLGIDSTEAWGIIWLRDLLDREETEVEVPIQKGDHDALQRARRSVTEPVDIVGRITLTLKAWPGLSGYHQKLAAGDASLADVMQVLECANKSIKEDVGTESIAEDNVSSSSSSSSSSDDSDTPSSVSRLKDKIKPNSEINRKHRGLMQWSGVRKLEWIRSGVEVKKDVFEKKLKATIRHQQRDGELEREA</sequence>
<dbReference type="SUPFAM" id="SSF49562">
    <property type="entry name" value="C2 domain (Calcium/lipid-binding domain, CaLB)"/>
    <property type="match status" value="2"/>
</dbReference>
<evidence type="ECO:0000256" key="6">
    <source>
        <dbReference type="ARBA" id="ARBA00022824"/>
    </source>
</evidence>
<feature type="domain" description="C2" evidence="13">
    <location>
        <begin position="365"/>
        <end position="490"/>
    </location>
</feature>
<evidence type="ECO:0000256" key="3">
    <source>
        <dbReference type="ARBA" id="ARBA00022553"/>
    </source>
</evidence>
<dbReference type="EMBL" id="KN880439">
    <property type="protein sequence ID" value="KIY72904.1"/>
    <property type="molecule type" value="Genomic_DNA"/>
</dbReference>
<evidence type="ECO:0000313" key="15">
    <source>
        <dbReference type="EMBL" id="KIY72904.1"/>
    </source>
</evidence>
<proteinExistence type="predicted"/>
<organism evidence="15 16">
    <name type="scientific">Cylindrobasidium torrendii FP15055 ss-10</name>
    <dbReference type="NCBI Taxonomy" id="1314674"/>
    <lineage>
        <taxon>Eukaryota</taxon>
        <taxon>Fungi</taxon>
        <taxon>Dikarya</taxon>
        <taxon>Basidiomycota</taxon>
        <taxon>Agaricomycotina</taxon>
        <taxon>Agaricomycetes</taxon>
        <taxon>Agaricomycetidae</taxon>
        <taxon>Agaricales</taxon>
        <taxon>Marasmiineae</taxon>
        <taxon>Physalacriaceae</taxon>
        <taxon>Cylindrobasidium</taxon>
    </lineage>
</organism>
<dbReference type="PANTHER" id="PTHR47348:SF2">
    <property type="entry name" value="MEIOTICALLY UP-REGULATED 190 PROTEIN"/>
    <property type="match status" value="1"/>
</dbReference>
<keyword evidence="4 12" id="KW-0812">Transmembrane</keyword>
<reference evidence="15 16" key="1">
    <citation type="journal article" date="2015" name="Fungal Genet. Biol.">
        <title>Evolution of novel wood decay mechanisms in Agaricales revealed by the genome sequences of Fistulina hepatica and Cylindrobasidium torrendii.</title>
        <authorList>
            <person name="Floudas D."/>
            <person name="Held B.W."/>
            <person name="Riley R."/>
            <person name="Nagy L.G."/>
            <person name="Koehler G."/>
            <person name="Ransdell A.S."/>
            <person name="Younus H."/>
            <person name="Chow J."/>
            <person name="Chiniquy J."/>
            <person name="Lipzen A."/>
            <person name="Tritt A."/>
            <person name="Sun H."/>
            <person name="Haridas S."/>
            <person name="LaButti K."/>
            <person name="Ohm R.A."/>
            <person name="Kues U."/>
            <person name="Blanchette R.A."/>
            <person name="Grigoriev I.V."/>
            <person name="Minto R.E."/>
            <person name="Hibbett D.S."/>
        </authorList>
    </citation>
    <scope>NUCLEOTIDE SEQUENCE [LARGE SCALE GENOMIC DNA]</scope>
    <source>
        <strain evidence="15 16">FP15055 ss-10</strain>
    </source>
</reference>
<dbReference type="GO" id="GO:0005789">
    <property type="term" value="C:endoplasmic reticulum membrane"/>
    <property type="evidence" value="ECO:0007669"/>
    <property type="project" value="UniProtKB-SubCell"/>
</dbReference>
<keyword evidence="2" id="KW-0813">Transport</keyword>
<dbReference type="Proteomes" id="UP000054007">
    <property type="component" value="Unassembled WGS sequence"/>
</dbReference>
<keyword evidence="6" id="KW-0256">Endoplasmic reticulum</keyword>
<dbReference type="InterPro" id="IPR031468">
    <property type="entry name" value="SMP_LBD"/>
</dbReference>
<feature type="domain" description="C2" evidence="13">
    <location>
        <begin position="561"/>
        <end position="695"/>
    </location>
</feature>
<evidence type="ECO:0000256" key="1">
    <source>
        <dbReference type="ARBA" id="ARBA00004586"/>
    </source>
</evidence>
<dbReference type="GO" id="GO:0008289">
    <property type="term" value="F:lipid binding"/>
    <property type="evidence" value="ECO:0007669"/>
    <property type="project" value="UniProtKB-KW"/>
</dbReference>
<feature type="compositionally biased region" description="Low complexity" evidence="11">
    <location>
        <begin position="909"/>
        <end position="928"/>
    </location>
</feature>
<accession>A0A0D7BRW3</accession>
<dbReference type="SMART" id="SM00239">
    <property type="entry name" value="C2"/>
    <property type="match status" value="2"/>
</dbReference>
<dbReference type="PROSITE" id="PS50004">
    <property type="entry name" value="C2"/>
    <property type="match status" value="2"/>
</dbReference>
<dbReference type="GO" id="GO:0061817">
    <property type="term" value="P:endoplasmic reticulum-plasma membrane tethering"/>
    <property type="evidence" value="ECO:0007669"/>
    <property type="project" value="InterPro"/>
</dbReference>
<dbReference type="Pfam" id="PF25331">
    <property type="entry name" value="C2_Mug190_3rd"/>
    <property type="match status" value="1"/>
</dbReference>
<comment type="subcellular location">
    <subcellularLocation>
        <location evidence="1">Endoplasmic reticulum membrane</location>
    </subcellularLocation>
</comment>
<evidence type="ECO:0000256" key="10">
    <source>
        <dbReference type="ARBA" id="ARBA00023136"/>
    </source>
</evidence>
<evidence type="ECO:0000256" key="5">
    <source>
        <dbReference type="ARBA" id="ARBA00022737"/>
    </source>
</evidence>
<gene>
    <name evidence="15" type="ORF">CYLTODRAFT_417419</name>
</gene>
<dbReference type="PANTHER" id="PTHR47348">
    <property type="entry name" value="MEIOTICALLY UP-REGULATED GENE 190 PROTEIN"/>
    <property type="match status" value="1"/>
</dbReference>
<evidence type="ECO:0000259" key="14">
    <source>
        <dbReference type="PROSITE" id="PS51847"/>
    </source>
</evidence>
<dbReference type="Pfam" id="PF25669">
    <property type="entry name" value="SMP_MUG190-like"/>
    <property type="match status" value="1"/>
</dbReference>
<dbReference type="InterPro" id="IPR035892">
    <property type="entry name" value="C2_domain_sf"/>
</dbReference>
<keyword evidence="10 12" id="KW-0472">Membrane</keyword>
<dbReference type="InterPro" id="IPR057349">
    <property type="entry name" value="C2_Mug190_3rd"/>
</dbReference>
<evidence type="ECO:0000256" key="12">
    <source>
        <dbReference type="SAM" id="Phobius"/>
    </source>
</evidence>
<dbReference type="PROSITE" id="PS51847">
    <property type="entry name" value="SMP"/>
    <property type="match status" value="1"/>
</dbReference>
<dbReference type="AlphaFoldDB" id="A0A0D7BRW3"/>
<feature type="domain" description="SMP-LTD" evidence="14">
    <location>
        <begin position="156"/>
        <end position="362"/>
    </location>
</feature>
<dbReference type="InterPro" id="IPR037765">
    <property type="entry name" value="C2B_Tricalbin"/>
</dbReference>
<feature type="transmembrane region" description="Helical" evidence="12">
    <location>
        <begin position="104"/>
        <end position="126"/>
    </location>
</feature>
<feature type="region of interest" description="Disordered" evidence="11">
    <location>
        <begin position="132"/>
        <end position="157"/>
    </location>
</feature>
<dbReference type="CDD" id="cd04052">
    <property type="entry name" value="C2B_Tricalbin-like"/>
    <property type="match status" value="1"/>
</dbReference>
<protein>
    <recommendedName>
        <fullName evidence="17">C2 domain-containing protein</fullName>
    </recommendedName>
</protein>
<evidence type="ECO:0000256" key="11">
    <source>
        <dbReference type="SAM" id="MobiDB-lite"/>
    </source>
</evidence>
<dbReference type="CDD" id="cd21676">
    <property type="entry name" value="SMP_Mug190"/>
    <property type="match status" value="1"/>
</dbReference>
<evidence type="ECO:0000256" key="8">
    <source>
        <dbReference type="ARBA" id="ARBA00023055"/>
    </source>
</evidence>